<keyword evidence="13" id="KW-1185">Reference proteome</keyword>
<dbReference type="InterPro" id="IPR018108">
    <property type="entry name" value="MCP_transmembrane"/>
</dbReference>
<evidence type="ECO:0000313" key="12">
    <source>
        <dbReference type="EMBL" id="KAK9917467.1"/>
    </source>
</evidence>
<dbReference type="PRINTS" id="PR00926">
    <property type="entry name" value="MITOCARRIER"/>
</dbReference>
<evidence type="ECO:0000256" key="2">
    <source>
        <dbReference type="ARBA" id="ARBA00006375"/>
    </source>
</evidence>
<evidence type="ECO:0000256" key="4">
    <source>
        <dbReference type="ARBA" id="ARBA00022692"/>
    </source>
</evidence>
<keyword evidence="8" id="KW-0496">Mitochondrion</keyword>
<evidence type="ECO:0000313" key="13">
    <source>
        <dbReference type="Proteomes" id="UP001491310"/>
    </source>
</evidence>
<organism evidence="12 13">
    <name type="scientific">Coccomyxa subellipsoidea</name>
    <dbReference type="NCBI Taxonomy" id="248742"/>
    <lineage>
        <taxon>Eukaryota</taxon>
        <taxon>Viridiplantae</taxon>
        <taxon>Chlorophyta</taxon>
        <taxon>core chlorophytes</taxon>
        <taxon>Trebouxiophyceae</taxon>
        <taxon>Trebouxiophyceae incertae sedis</taxon>
        <taxon>Coccomyxaceae</taxon>
        <taxon>Coccomyxa</taxon>
    </lineage>
</organism>
<keyword evidence="6" id="KW-0999">Mitochondrion inner membrane</keyword>
<dbReference type="PANTHER" id="PTHR45760:SF2">
    <property type="entry name" value="FI19922P1-RELATED"/>
    <property type="match status" value="1"/>
</dbReference>
<evidence type="ECO:0000256" key="11">
    <source>
        <dbReference type="RuleBase" id="RU000488"/>
    </source>
</evidence>
<evidence type="ECO:0000256" key="9">
    <source>
        <dbReference type="ARBA" id="ARBA00023136"/>
    </source>
</evidence>
<accession>A0ABR2YZZ0</accession>
<name>A0ABR2YZZ0_9CHLO</name>
<dbReference type="InterPro" id="IPR002067">
    <property type="entry name" value="MCP"/>
</dbReference>
<evidence type="ECO:0008006" key="14">
    <source>
        <dbReference type="Google" id="ProtNLM"/>
    </source>
</evidence>
<evidence type="ECO:0000256" key="6">
    <source>
        <dbReference type="ARBA" id="ARBA00022792"/>
    </source>
</evidence>
<evidence type="ECO:0000256" key="7">
    <source>
        <dbReference type="ARBA" id="ARBA00022989"/>
    </source>
</evidence>
<feature type="repeat" description="Solcar" evidence="10">
    <location>
        <begin position="24"/>
        <end position="141"/>
    </location>
</feature>
<evidence type="ECO:0000256" key="8">
    <source>
        <dbReference type="ARBA" id="ARBA00023128"/>
    </source>
</evidence>
<dbReference type="Proteomes" id="UP001491310">
    <property type="component" value="Unassembled WGS sequence"/>
</dbReference>
<dbReference type="EMBL" id="JALJOT010000002">
    <property type="protein sequence ID" value="KAK9917467.1"/>
    <property type="molecule type" value="Genomic_DNA"/>
</dbReference>
<comment type="subcellular location">
    <subcellularLocation>
        <location evidence="1">Mitochondrion inner membrane</location>
        <topology evidence="1">Multi-pass membrane protein</topology>
    </subcellularLocation>
</comment>
<protein>
    <recommendedName>
        <fullName evidence="14">Mitochondrial carrier</fullName>
    </recommendedName>
</protein>
<sequence length="346" mass="36830">MQLPEIYLYTASSGTMSLGQQPSLRLRDKCMAAGGASIISALVVNPLDVVKTRMQAQQAFETHVARMNTAVMGNMALAGCPPSCAHLGPDCGIYSGTLDGMRKIVRREGTLALWRGTDVALLMAIPTVGVYLPLYDYVVERLAPSAGFYAPLMAGSLARTVAVLCTSPLELVRTRMQAYLHPLDGADGRQKGGKPRPGNMWAHLPVSTQRGAFGRISSLWRGVGATLARDVPFSAIYWSSLEPIRHAMLPQSSRASHSQIVAANFVAGTVGGGLAAAVTTPLDVVKTRTQLAEGKTMPIWATLRQVQREGGTRALFTGVGPRAVRAAPACAIVLASYEVLKAMRLS</sequence>
<dbReference type="Gene3D" id="1.50.40.10">
    <property type="entry name" value="Mitochondrial carrier domain"/>
    <property type="match status" value="2"/>
</dbReference>
<evidence type="ECO:0000256" key="1">
    <source>
        <dbReference type="ARBA" id="ARBA00004448"/>
    </source>
</evidence>
<keyword evidence="5" id="KW-0677">Repeat</keyword>
<dbReference type="PROSITE" id="PS50920">
    <property type="entry name" value="SOLCAR"/>
    <property type="match status" value="3"/>
</dbReference>
<comment type="caution">
    <text evidence="12">The sequence shown here is derived from an EMBL/GenBank/DDBJ whole genome shotgun (WGS) entry which is preliminary data.</text>
</comment>
<keyword evidence="9 10" id="KW-0472">Membrane</keyword>
<evidence type="ECO:0000256" key="5">
    <source>
        <dbReference type="ARBA" id="ARBA00022737"/>
    </source>
</evidence>
<dbReference type="SUPFAM" id="SSF103506">
    <property type="entry name" value="Mitochondrial carrier"/>
    <property type="match status" value="1"/>
</dbReference>
<gene>
    <name evidence="12" type="ORF">WJX75_004693</name>
</gene>
<proteinExistence type="inferred from homology"/>
<keyword evidence="3 11" id="KW-0813">Transport</keyword>
<dbReference type="Pfam" id="PF00153">
    <property type="entry name" value="Mito_carr"/>
    <property type="match status" value="3"/>
</dbReference>
<keyword evidence="4 10" id="KW-0812">Transmembrane</keyword>
<comment type="similarity">
    <text evidence="2 11">Belongs to the mitochondrial carrier (TC 2.A.29) family.</text>
</comment>
<dbReference type="InterPro" id="IPR023395">
    <property type="entry name" value="MCP_dom_sf"/>
</dbReference>
<keyword evidence="7" id="KW-1133">Transmembrane helix</keyword>
<feature type="repeat" description="Solcar" evidence="10">
    <location>
        <begin position="146"/>
        <end position="247"/>
    </location>
</feature>
<reference evidence="12 13" key="1">
    <citation type="journal article" date="2024" name="Nat. Commun.">
        <title>Phylogenomics reveals the evolutionary origins of lichenization in chlorophyte algae.</title>
        <authorList>
            <person name="Puginier C."/>
            <person name="Libourel C."/>
            <person name="Otte J."/>
            <person name="Skaloud P."/>
            <person name="Haon M."/>
            <person name="Grisel S."/>
            <person name="Petersen M."/>
            <person name="Berrin J.G."/>
            <person name="Delaux P.M."/>
            <person name="Dal Grande F."/>
            <person name="Keller J."/>
        </authorList>
    </citation>
    <scope>NUCLEOTIDE SEQUENCE [LARGE SCALE GENOMIC DNA]</scope>
    <source>
        <strain evidence="12 13">SAG 216-7</strain>
    </source>
</reference>
<feature type="repeat" description="Solcar" evidence="10">
    <location>
        <begin position="259"/>
        <end position="343"/>
    </location>
</feature>
<evidence type="ECO:0000256" key="3">
    <source>
        <dbReference type="ARBA" id="ARBA00022448"/>
    </source>
</evidence>
<evidence type="ECO:0000256" key="10">
    <source>
        <dbReference type="PROSITE-ProRule" id="PRU00282"/>
    </source>
</evidence>
<dbReference type="PANTHER" id="PTHR45760">
    <property type="entry name" value="FI19922P1-RELATED"/>
    <property type="match status" value="1"/>
</dbReference>
<dbReference type="InterPro" id="IPR045315">
    <property type="entry name" value="Mtm1-like"/>
</dbReference>